<evidence type="ECO:0000256" key="2">
    <source>
        <dbReference type="ARBA" id="ARBA00022553"/>
    </source>
</evidence>
<dbReference type="SUPFAM" id="SSF50729">
    <property type="entry name" value="PH domain-like"/>
    <property type="match status" value="1"/>
</dbReference>
<dbReference type="Ensembl" id="ENSEBUT00000001783.1">
    <property type="protein sequence ID" value="ENSEBUP00000001455.1"/>
    <property type="gene ID" value="ENSEBUG00000001203.1"/>
</dbReference>
<dbReference type="InterPro" id="IPR016698">
    <property type="entry name" value="Numb/numb-like"/>
</dbReference>
<evidence type="ECO:0000313" key="6">
    <source>
        <dbReference type="Proteomes" id="UP000694388"/>
    </source>
</evidence>
<reference evidence="5" key="2">
    <citation type="submission" date="2025-09" db="UniProtKB">
        <authorList>
            <consortium name="Ensembl"/>
        </authorList>
    </citation>
    <scope>IDENTIFICATION</scope>
</reference>
<dbReference type="SMART" id="SM00462">
    <property type="entry name" value="PTB"/>
    <property type="match status" value="1"/>
</dbReference>
<dbReference type="GO" id="GO:0005737">
    <property type="term" value="C:cytoplasm"/>
    <property type="evidence" value="ECO:0007669"/>
    <property type="project" value="TreeGrafter"/>
</dbReference>
<feature type="domain" description="PID" evidence="4">
    <location>
        <begin position="52"/>
        <end position="177"/>
    </location>
</feature>
<feature type="region of interest" description="Disordered" evidence="3">
    <location>
        <begin position="211"/>
        <end position="240"/>
    </location>
</feature>
<proteinExistence type="predicted"/>
<dbReference type="AlphaFoldDB" id="A0A8C4N4C5"/>
<keyword evidence="2" id="KW-0597">Phosphoprotein</keyword>
<protein>
    <submittedName>
        <fullName evidence="5">NUMB endocytic adaptor protein</fullName>
    </submittedName>
</protein>
<accession>A0A8C4N4C5</accession>
<dbReference type="PROSITE" id="PS01179">
    <property type="entry name" value="PID"/>
    <property type="match status" value="1"/>
</dbReference>
<evidence type="ECO:0000313" key="5">
    <source>
        <dbReference type="Ensembl" id="ENSEBUP00000001455.1"/>
    </source>
</evidence>
<reference evidence="5" key="1">
    <citation type="submission" date="2025-08" db="UniProtKB">
        <authorList>
            <consortium name="Ensembl"/>
        </authorList>
    </citation>
    <scope>IDENTIFICATION</scope>
</reference>
<dbReference type="CDD" id="cd01268">
    <property type="entry name" value="PTB_Numb"/>
    <property type="match status" value="1"/>
</dbReference>
<organism evidence="5 6">
    <name type="scientific">Eptatretus burgeri</name>
    <name type="common">Inshore hagfish</name>
    <dbReference type="NCBI Taxonomy" id="7764"/>
    <lineage>
        <taxon>Eukaryota</taxon>
        <taxon>Metazoa</taxon>
        <taxon>Chordata</taxon>
        <taxon>Craniata</taxon>
        <taxon>Vertebrata</taxon>
        <taxon>Cyclostomata</taxon>
        <taxon>Myxini</taxon>
        <taxon>Myxiniformes</taxon>
        <taxon>Myxinidae</taxon>
        <taxon>Eptatretinae</taxon>
        <taxon>Eptatretus</taxon>
    </lineage>
</organism>
<sequence length="462" mass="50927">QKGFMDTLGPGHRDVMNRIRQSFRRKKEQTLPEASRPHQWQKDEEAVRGGQCSFPVKYLGCVEVEESRGMHVCEDAVKRLRNQGKKKTRAVLWVSADALRVVDESTKDLILDQTIEKVSFCAPDRNYDRAFSYICRDGTTRRWLCHSFMSIKDSGERLSHAVGCAFAACLERKQKREKECGVTATFDNGRTSFVRDGSFRVLSATDQAQREETLRQLEEQKRVPEAETSGRTQDQVNNGDGEMPGDSINALCSQISMAFSPEDPFVGVPMSRPAFEPTDLRKSRRRYGNIVGTPFTNSVAASRGVLHTGHRRTQSEAERWLEQVSKSTQGPVPFPSTSASPSAVFLPQPPQFSFQQASVVAAGVQNGTMTQATPVASSVVGPPASHVTARPFGTAAAKATRNVQLSALSLPFAGGRKGTTTLANGTVGTSDAKFEAQWASLENRHRHAIAPPSPRKTFEIRI</sequence>
<dbReference type="GeneTree" id="ENSGT00940000156005"/>
<name>A0A8C4N4C5_EPTBU</name>
<feature type="compositionally biased region" description="Basic and acidic residues" evidence="3">
    <location>
        <begin position="211"/>
        <end position="225"/>
    </location>
</feature>
<feature type="compositionally biased region" description="Polar residues" evidence="3">
    <location>
        <begin position="229"/>
        <end position="238"/>
    </location>
</feature>
<dbReference type="PANTHER" id="PTHR47368:SF2">
    <property type="entry name" value="PID DOMAIN-CONTAINING PROTEIN"/>
    <property type="match status" value="1"/>
</dbReference>
<evidence type="ECO:0000256" key="1">
    <source>
        <dbReference type="ARBA" id="ARBA00022473"/>
    </source>
</evidence>
<keyword evidence="1" id="KW-0217">Developmental protein</keyword>
<dbReference type="InterPro" id="IPR011993">
    <property type="entry name" value="PH-like_dom_sf"/>
</dbReference>
<dbReference type="FunFam" id="2.30.29.30:FF:000031">
    <property type="entry name" value="protein numb isoform X1"/>
    <property type="match status" value="1"/>
</dbReference>
<dbReference type="Pfam" id="PF00640">
    <property type="entry name" value="PID"/>
    <property type="match status" value="1"/>
</dbReference>
<keyword evidence="6" id="KW-1185">Reference proteome</keyword>
<dbReference type="PANTHER" id="PTHR47368">
    <property type="entry name" value="NUMB"/>
    <property type="match status" value="1"/>
</dbReference>
<dbReference type="InterPro" id="IPR006020">
    <property type="entry name" value="PTB/PI_dom"/>
</dbReference>
<dbReference type="Gene3D" id="2.30.29.30">
    <property type="entry name" value="Pleckstrin-homology domain (PH domain)/Phosphotyrosine-binding domain (PTB)"/>
    <property type="match status" value="1"/>
</dbReference>
<evidence type="ECO:0000256" key="3">
    <source>
        <dbReference type="SAM" id="MobiDB-lite"/>
    </source>
</evidence>
<dbReference type="Proteomes" id="UP000694388">
    <property type="component" value="Unplaced"/>
</dbReference>
<evidence type="ECO:0000259" key="4">
    <source>
        <dbReference type="PROSITE" id="PS01179"/>
    </source>
</evidence>